<evidence type="ECO:0000256" key="1">
    <source>
        <dbReference type="SAM" id="Phobius"/>
    </source>
</evidence>
<keyword evidence="1" id="KW-1133">Transmembrane helix</keyword>
<proteinExistence type="predicted"/>
<evidence type="ECO:0000313" key="3">
    <source>
        <dbReference type="EMBL" id="KKU88758.1"/>
    </source>
</evidence>
<evidence type="ECO:0000259" key="2">
    <source>
        <dbReference type="Pfam" id="PF13632"/>
    </source>
</evidence>
<dbReference type="Proteomes" id="UP000034739">
    <property type="component" value="Unassembled WGS sequence"/>
</dbReference>
<dbReference type="SUPFAM" id="SSF53448">
    <property type="entry name" value="Nucleotide-diphospho-sugar transferases"/>
    <property type="match status" value="1"/>
</dbReference>
<evidence type="ECO:0000313" key="4">
    <source>
        <dbReference type="Proteomes" id="UP000034739"/>
    </source>
</evidence>
<feature type="domain" description="Glycosyltransferase 2-like" evidence="2">
    <location>
        <begin position="199"/>
        <end position="405"/>
    </location>
</feature>
<feature type="transmembrane region" description="Helical" evidence="1">
    <location>
        <begin position="53"/>
        <end position="75"/>
    </location>
</feature>
<feature type="transmembrane region" description="Helical" evidence="1">
    <location>
        <begin position="372"/>
        <end position="395"/>
    </location>
</feature>
<name>A0A0G1WEK5_9BACT</name>
<reference evidence="3 4" key="1">
    <citation type="journal article" date="2015" name="Nature">
        <title>rRNA introns, odd ribosomes, and small enigmatic genomes across a large radiation of phyla.</title>
        <authorList>
            <person name="Brown C.T."/>
            <person name="Hug L.A."/>
            <person name="Thomas B.C."/>
            <person name="Sharon I."/>
            <person name="Castelle C.J."/>
            <person name="Singh A."/>
            <person name="Wilkins M.J."/>
            <person name="Williams K.H."/>
            <person name="Banfield J.F."/>
        </authorList>
    </citation>
    <scope>NUCLEOTIDE SEQUENCE [LARGE SCALE GENOMIC DNA]</scope>
</reference>
<organism evidence="3 4">
    <name type="scientific">Candidatus Gottesmanbacteria bacterium GW2011_GWA2_47_9</name>
    <dbReference type="NCBI Taxonomy" id="1618445"/>
    <lineage>
        <taxon>Bacteria</taxon>
        <taxon>Candidatus Gottesmaniibacteriota</taxon>
    </lineage>
</organism>
<keyword evidence="1" id="KW-0812">Transmembrane</keyword>
<dbReference type="InterPro" id="IPR001173">
    <property type="entry name" value="Glyco_trans_2-like"/>
</dbReference>
<keyword evidence="1" id="KW-0472">Membrane</keyword>
<dbReference type="EMBL" id="LCOY01000002">
    <property type="protein sequence ID" value="KKU88758.1"/>
    <property type="molecule type" value="Genomic_DNA"/>
</dbReference>
<feature type="transmembrane region" description="Helical" evidence="1">
    <location>
        <begin position="454"/>
        <end position="473"/>
    </location>
</feature>
<sequence>MRHFVTRYPEKTRRLFEILVPLLAWGLITMPLWLSFWHPALVAYFIITFDVYWFYKSFMLSVFAIRSFVMLSAHVKVDWLTQAKNLTGYDQLHHIIIVPEFQEPIHILRRTLENLTKQIYPHEKLVVVLATEDKDPHAKETGKLLSREFAGKFGHFLVTRHVLHNGEVAGKSSNMAWAAKQLMKQLKNWGMTPEHTTVTSCDADALLHPKYFSALTYQFLTDANRMFHFYQGAILFYSNIWRIPLPNRFLNTLNSIWNLSLLSQKKRLINFSTYSLSLATVMRAGSWSVDVIPEDYHLFFKVYFALGENVCTKPIFLPILVDAAESHGFFRTMVNQYEQAKRWAWGISDVPYVIRNTILHTEISLIDRLRRLILLLEQHIFWSSNWFLLTIGSTIPPLINPAFGRTVLGHNLSRLSSGILTLSTVFLIVVFIIDWRIKPPRPKEFAAWKLPFLYLQWFTLPLISFFLSALPGLDAHTRLMLGRRLEYRVTEKV</sequence>
<feature type="transmembrane region" description="Helical" evidence="1">
    <location>
        <begin position="20"/>
        <end position="47"/>
    </location>
</feature>
<comment type="caution">
    <text evidence="3">The sequence shown here is derived from an EMBL/GenBank/DDBJ whole genome shotgun (WGS) entry which is preliminary data.</text>
</comment>
<dbReference type="PANTHER" id="PTHR36851">
    <property type="entry name" value="UNNAMED PRODUCT"/>
    <property type="match status" value="1"/>
</dbReference>
<gene>
    <name evidence="3" type="ORF">UY16_C0002G0030</name>
</gene>
<protein>
    <recommendedName>
        <fullName evidence="2">Glycosyltransferase 2-like domain-containing protein</fullName>
    </recommendedName>
</protein>
<feature type="transmembrane region" description="Helical" evidence="1">
    <location>
        <begin position="415"/>
        <end position="433"/>
    </location>
</feature>
<dbReference type="Pfam" id="PF13632">
    <property type="entry name" value="Glyco_trans_2_3"/>
    <property type="match status" value="1"/>
</dbReference>
<accession>A0A0G1WEK5</accession>
<dbReference type="InterPro" id="IPR029044">
    <property type="entry name" value="Nucleotide-diphossugar_trans"/>
</dbReference>
<dbReference type="PANTHER" id="PTHR36851:SF1">
    <property type="entry name" value="GLYCO_TRANS_2-LIKE DOMAIN-CONTAINING PROTEIN"/>
    <property type="match status" value="1"/>
</dbReference>
<dbReference type="AlphaFoldDB" id="A0A0G1WEK5"/>
<dbReference type="Gene3D" id="3.90.550.10">
    <property type="entry name" value="Spore Coat Polysaccharide Biosynthesis Protein SpsA, Chain A"/>
    <property type="match status" value="1"/>
</dbReference>